<name>A0A4C2A4X0_EUMVA</name>
<protein>
    <submittedName>
        <fullName evidence="1">Uncharacterized protein</fullName>
    </submittedName>
</protein>
<comment type="caution">
    <text evidence="1">The sequence shown here is derived from an EMBL/GenBank/DDBJ whole genome shotgun (WGS) entry which is preliminary data.</text>
</comment>
<gene>
    <name evidence="1" type="ORF">EVAR_70029_1</name>
</gene>
<dbReference type="AlphaFoldDB" id="A0A4C2A4X0"/>
<reference evidence="1 2" key="1">
    <citation type="journal article" date="2019" name="Commun. Biol.">
        <title>The bagworm genome reveals a unique fibroin gene that provides high tensile strength.</title>
        <authorList>
            <person name="Kono N."/>
            <person name="Nakamura H."/>
            <person name="Ohtoshi R."/>
            <person name="Tomita M."/>
            <person name="Numata K."/>
            <person name="Arakawa K."/>
        </authorList>
    </citation>
    <scope>NUCLEOTIDE SEQUENCE [LARGE SCALE GENOMIC DNA]</scope>
</reference>
<dbReference type="OrthoDB" id="6367990at2759"/>
<accession>A0A4C2A4X0</accession>
<proteinExistence type="predicted"/>
<sequence length="94" mass="10584">MDNSDASAIFRTDVPEDLETSRLIESENEEAPLDVMEMQKAPNAIPMLDDATLARARLMQIMVGRRGSQVFFLNMSRYKSSSLNSFPLFDRPVG</sequence>
<keyword evidence="2" id="KW-1185">Reference proteome</keyword>
<organism evidence="1 2">
    <name type="scientific">Eumeta variegata</name>
    <name type="common">Bagworm moth</name>
    <name type="synonym">Eumeta japonica</name>
    <dbReference type="NCBI Taxonomy" id="151549"/>
    <lineage>
        <taxon>Eukaryota</taxon>
        <taxon>Metazoa</taxon>
        <taxon>Ecdysozoa</taxon>
        <taxon>Arthropoda</taxon>
        <taxon>Hexapoda</taxon>
        <taxon>Insecta</taxon>
        <taxon>Pterygota</taxon>
        <taxon>Neoptera</taxon>
        <taxon>Endopterygota</taxon>
        <taxon>Lepidoptera</taxon>
        <taxon>Glossata</taxon>
        <taxon>Ditrysia</taxon>
        <taxon>Tineoidea</taxon>
        <taxon>Psychidae</taxon>
        <taxon>Oiketicinae</taxon>
        <taxon>Eumeta</taxon>
    </lineage>
</organism>
<dbReference type="EMBL" id="BGZK01002448">
    <property type="protein sequence ID" value="GBP94025.1"/>
    <property type="molecule type" value="Genomic_DNA"/>
</dbReference>
<dbReference type="Proteomes" id="UP000299102">
    <property type="component" value="Unassembled WGS sequence"/>
</dbReference>
<evidence type="ECO:0000313" key="1">
    <source>
        <dbReference type="EMBL" id="GBP94025.1"/>
    </source>
</evidence>
<evidence type="ECO:0000313" key="2">
    <source>
        <dbReference type="Proteomes" id="UP000299102"/>
    </source>
</evidence>